<keyword evidence="1" id="KW-0880">Kelch repeat</keyword>
<dbReference type="OrthoDB" id="9998912at2759"/>
<evidence type="ECO:0000256" key="2">
    <source>
        <dbReference type="ARBA" id="ARBA00022729"/>
    </source>
</evidence>
<sequence>QPLHSPADVDVSPLCSPLATCEACQRNPACGWCDDGSGTGLGRCLEGNYLAPALGSNSTCFKRLWFFSECPTCQCNGHSYCINETDVCAQPCLDSTEGPHCDTCIPGFHGNPVNGGTCSHELAVDFQFTFNLSKKEDRHFTQINFQNTPPKTDIHVDFAISCSRNASFNITFITDVSEDETSVQNAISCPTTGLSHQLIFSAEDYHLGDPNYNTTFRVYLYDLQPPLIVTVAFSQHPKLDLLQFFITFST</sequence>
<proteinExistence type="predicted"/>
<evidence type="ECO:0000313" key="9">
    <source>
        <dbReference type="EMBL" id="CAD7235252.1"/>
    </source>
</evidence>
<dbReference type="CDD" id="cd00055">
    <property type="entry name" value="EGF_Lam"/>
    <property type="match status" value="1"/>
</dbReference>
<dbReference type="EMBL" id="OB671900">
    <property type="protein sequence ID" value="CAD7235252.1"/>
    <property type="molecule type" value="Genomic_DNA"/>
</dbReference>
<feature type="domain" description="Laminin/attractin/netrin-like EGF" evidence="8">
    <location>
        <begin position="73"/>
        <end position="118"/>
    </location>
</feature>
<dbReference type="GO" id="GO:0005794">
    <property type="term" value="C:Golgi apparatus"/>
    <property type="evidence" value="ECO:0007669"/>
    <property type="project" value="TreeGrafter"/>
</dbReference>
<evidence type="ECO:0008006" key="10">
    <source>
        <dbReference type="Google" id="ProtNLM"/>
    </source>
</evidence>
<dbReference type="InterPro" id="IPR051568">
    <property type="entry name" value="LZTR1/Attractin"/>
</dbReference>
<dbReference type="Pfam" id="PF24972">
    <property type="entry name" value="GBD_ATRN"/>
    <property type="match status" value="1"/>
</dbReference>
<evidence type="ECO:0000259" key="7">
    <source>
        <dbReference type="Pfam" id="PF24972"/>
    </source>
</evidence>
<name>A0A7R8WU90_9CRUS</name>
<dbReference type="Gene3D" id="2.10.25.10">
    <property type="entry name" value="Laminin"/>
    <property type="match status" value="1"/>
</dbReference>
<dbReference type="Pfam" id="PF24973">
    <property type="entry name" value="EGF_LMN_ATRN"/>
    <property type="match status" value="1"/>
</dbReference>
<dbReference type="PANTHER" id="PTHR46376">
    <property type="entry name" value="LEUCINE-ZIPPER-LIKE TRANSCRIPTIONAL REGULATOR 1"/>
    <property type="match status" value="1"/>
</dbReference>
<evidence type="ECO:0000256" key="6">
    <source>
        <dbReference type="ARBA" id="ARBA00023292"/>
    </source>
</evidence>
<feature type="domain" description="Attractin GBD" evidence="7">
    <location>
        <begin position="120"/>
        <end position="235"/>
    </location>
</feature>
<dbReference type="AlphaFoldDB" id="A0A7R8WU90"/>
<dbReference type="InterPro" id="IPR056863">
    <property type="entry name" value="LMN_ATRN_NET-like_EGF"/>
</dbReference>
<reference evidence="9" key="1">
    <citation type="submission" date="2020-11" db="EMBL/GenBank/DDBJ databases">
        <authorList>
            <person name="Tran Van P."/>
        </authorList>
    </citation>
    <scope>NUCLEOTIDE SEQUENCE</scope>
</reference>
<evidence type="ECO:0000256" key="3">
    <source>
        <dbReference type="ARBA" id="ARBA00022737"/>
    </source>
</evidence>
<keyword evidence="4" id="KW-1015">Disulfide bond</keyword>
<evidence type="ECO:0000259" key="8">
    <source>
        <dbReference type="Pfam" id="PF24973"/>
    </source>
</evidence>
<keyword evidence="6" id="KW-0424">Laminin EGF-like domain</keyword>
<dbReference type="InterPro" id="IPR056732">
    <property type="entry name" value="GBD_ATRN"/>
</dbReference>
<evidence type="ECO:0000256" key="1">
    <source>
        <dbReference type="ARBA" id="ARBA00022441"/>
    </source>
</evidence>
<evidence type="ECO:0000256" key="5">
    <source>
        <dbReference type="ARBA" id="ARBA00023180"/>
    </source>
</evidence>
<dbReference type="PANTHER" id="PTHR46376:SF2">
    <property type="entry name" value="DISTRACTED, ISOFORM B"/>
    <property type="match status" value="1"/>
</dbReference>
<protein>
    <recommendedName>
        <fullName evidence="10">Attractin</fullName>
    </recommendedName>
</protein>
<organism evidence="9">
    <name type="scientific">Cyprideis torosa</name>
    <dbReference type="NCBI Taxonomy" id="163714"/>
    <lineage>
        <taxon>Eukaryota</taxon>
        <taxon>Metazoa</taxon>
        <taxon>Ecdysozoa</taxon>
        <taxon>Arthropoda</taxon>
        <taxon>Crustacea</taxon>
        <taxon>Oligostraca</taxon>
        <taxon>Ostracoda</taxon>
        <taxon>Podocopa</taxon>
        <taxon>Podocopida</taxon>
        <taxon>Cytherocopina</taxon>
        <taxon>Cytheroidea</taxon>
        <taxon>Cytherideidae</taxon>
        <taxon>Cyprideis</taxon>
    </lineage>
</organism>
<gene>
    <name evidence="9" type="ORF">CTOB1V02_LOCUS13068</name>
</gene>
<dbReference type="SUPFAM" id="SSF57196">
    <property type="entry name" value="EGF/Laminin"/>
    <property type="match status" value="1"/>
</dbReference>
<evidence type="ECO:0000256" key="4">
    <source>
        <dbReference type="ARBA" id="ARBA00023157"/>
    </source>
</evidence>
<keyword evidence="5" id="KW-0325">Glycoprotein</keyword>
<dbReference type="InterPro" id="IPR002049">
    <property type="entry name" value="LE_dom"/>
</dbReference>
<feature type="non-terminal residue" evidence="9">
    <location>
        <position position="250"/>
    </location>
</feature>
<accession>A0A7R8WU90</accession>
<keyword evidence="2" id="KW-0732">Signal</keyword>
<keyword evidence="3" id="KW-0677">Repeat</keyword>